<evidence type="ECO:0008006" key="4">
    <source>
        <dbReference type="Google" id="ProtNLM"/>
    </source>
</evidence>
<evidence type="ECO:0000313" key="3">
    <source>
        <dbReference type="Proteomes" id="UP000822688"/>
    </source>
</evidence>
<reference evidence="2" key="1">
    <citation type="submission" date="2020-06" db="EMBL/GenBank/DDBJ databases">
        <title>WGS assembly of Ceratodon purpureus strain R40.</title>
        <authorList>
            <person name="Carey S.B."/>
            <person name="Jenkins J."/>
            <person name="Shu S."/>
            <person name="Lovell J.T."/>
            <person name="Sreedasyam A."/>
            <person name="Maumus F."/>
            <person name="Tiley G.P."/>
            <person name="Fernandez-Pozo N."/>
            <person name="Barry K."/>
            <person name="Chen C."/>
            <person name="Wang M."/>
            <person name="Lipzen A."/>
            <person name="Daum C."/>
            <person name="Saski C.A."/>
            <person name="Payton A.C."/>
            <person name="Mcbreen J.C."/>
            <person name="Conrad R.E."/>
            <person name="Kollar L.M."/>
            <person name="Olsson S."/>
            <person name="Huttunen S."/>
            <person name="Landis J.B."/>
            <person name="Wickett N.J."/>
            <person name="Johnson M.G."/>
            <person name="Rensing S.A."/>
            <person name="Grimwood J."/>
            <person name="Schmutz J."/>
            <person name="Mcdaniel S.F."/>
        </authorList>
    </citation>
    <scope>NUCLEOTIDE SEQUENCE</scope>
    <source>
        <strain evidence="2">R40</strain>
    </source>
</reference>
<feature type="transmembrane region" description="Helical" evidence="1">
    <location>
        <begin position="13"/>
        <end position="33"/>
    </location>
</feature>
<evidence type="ECO:0000256" key="1">
    <source>
        <dbReference type="SAM" id="Phobius"/>
    </source>
</evidence>
<dbReference type="EMBL" id="CM026423">
    <property type="protein sequence ID" value="KAG0584537.1"/>
    <property type="molecule type" value="Genomic_DNA"/>
</dbReference>
<name>A0A8T0ING1_CERPU</name>
<accession>A0A8T0ING1</accession>
<organism evidence="2 3">
    <name type="scientific">Ceratodon purpureus</name>
    <name type="common">Fire moss</name>
    <name type="synonym">Dicranum purpureum</name>
    <dbReference type="NCBI Taxonomy" id="3225"/>
    <lineage>
        <taxon>Eukaryota</taxon>
        <taxon>Viridiplantae</taxon>
        <taxon>Streptophyta</taxon>
        <taxon>Embryophyta</taxon>
        <taxon>Bryophyta</taxon>
        <taxon>Bryophytina</taxon>
        <taxon>Bryopsida</taxon>
        <taxon>Dicranidae</taxon>
        <taxon>Pseudoditrichales</taxon>
        <taxon>Ditrichaceae</taxon>
        <taxon>Ceratodon</taxon>
    </lineage>
</organism>
<sequence length="142" mass="16235">MSQNGGNGEQVEAATRTAVAATIVTSTALYLIYKKKLVRRNNYNGFPARFKRKCWKNKKLCISILLIIICIFMFFGNNGFSPSLPDFSNFGTNPIAGLRKQEEKHPNPYDDLVTKGPRDPYGYMVRENAIFYPQPRHRNVAW</sequence>
<protein>
    <recommendedName>
        <fullName evidence="4">Transmembrane protein</fullName>
    </recommendedName>
</protein>
<proteinExistence type="predicted"/>
<dbReference type="Proteomes" id="UP000822688">
    <property type="component" value="Chromosome 3"/>
</dbReference>
<keyword evidence="1" id="KW-0812">Transmembrane</keyword>
<evidence type="ECO:0000313" key="2">
    <source>
        <dbReference type="EMBL" id="KAG0584537.1"/>
    </source>
</evidence>
<keyword evidence="1" id="KW-1133">Transmembrane helix</keyword>
<keyword evidence="1" id="KW-0472">Membrane</keyword>
<comment type="caution">
    <text evidence="2">The sequence shown here is derived from an EMBL/GenBank/DDBJ whole genome shotgun (WGS) entry which is preliminary data.</text>
</comment>
<keyword evidence="3" id="KW-1185">Reference proteome</keyword>
<feature type="transmembrane region" description="Helical" evidence="1">
    <location>
        <begin position="60"/>
        <end position="80"/>
    </location>
</feature>
<gene>
    <name evidence="2" type="ORF">KC19_3G216400</name>
</gene>
<dbReference type="AlphaFoldDB" id="A0A8T0ING1"/>